<proteinExistence type="predicted"/>
<evidence type="ECO:0000313" key="1">
    <source>
        <dbReference type="EMBL" id="SET38661.1"/>
    </source>
</evidence>
<dbReference type="AlphaFoldDB" id="A0A1I0E1A3"/>
<keyword evidence="2" id="KW-1185">Reference proteome</keyword>
<evidence type="ECO:0008006" key="3">
    <source>
        <dbReference type="Google" id="ProtNLM"/>
    </source>
</evidence>
<accession>A0A1I0E1A3</accession>
<dbReference type="STRING" id="460384.SAMN05216313_105198"/>
<organism evidence="1 2">
    <name type="scientific">Enterocloster lavalensis</name>
    <dbReference type="NCBI Taxonomy" id="460384"/>
    <lineage>
        <taxon>Bacteria</taxon>
        <taxon>Bacillati</taxon>
        <taxon>Bacillota</taxon>
        <taxon>Clostridia</taxon>
        <taxon>Lachnospirales</taxon>
        <taxon>Lachnospiraceae</taxon>
        <taxon>Enterocloster</taxon>
    </lineage>
</organism>
<protein>
    <recommendedName>
        <fullName evidence="3">HEAT repeat domain-containing protein</fullName>
    </recommendedName>
</protein>
<reference evidence="2" key="1">
    <citation type="submission" date="2016-10" db="EMBL/GenBank/DDBJ databases">
        <authorList>
            <person name="Varghese N."/>
            <person name="Submissions S."/>
        </authorList>
    </citation>
    <scope>NUCLEOTIDE SEQUENCE [LARGE SCALE GENOMIC DNA]</scope>
    <source>
        <strain evidence="2">NLAE-zl-G277</strain>
    </source>
</reference>
<dbReference type="EMBL" id="FOIM01000005">
    <property type="protein sequence ID" value="SET38661.1"/>
    <property type="molecule type" value="Genomic_DNA"/>
</dbReference>
<evidence type="ECO:0000313" key="2">
    <source>
        <dbReference type="Proteomes" id="UP000198508"/>
    </source>
</evidence>
<sequence>MNRLLVEIEKFKKWSELTFPCRIAGDIGGEWETGYNGWDAVYAAFEEALNRLRPEDFTADELAPLLYIIARDNECEILAQTLSEHDVWFVKVCHLALQSSDPEARWQLASRLHGMKDHDQARRFLEAFVRDEDEYVSRRALLEMPALQPDRVEDYAAWFWDQDCHAEMQEYQRMAALTVLEDVHSPLLEEYLERARSDGRPYLLSCADRILSRRKRPGA</sequence>
<dbReference type="RefSeq" id="WP_092361868.1">
    <property type="nucleotide sequence ID" value="NZ_DAINWJ010000411.1"/>
</dbReference>
<dbReference type="Proteomes" id="UP000198508">
    <property type="component" value="Unassembled WGS sequence"/>
</dbReference>
<gene>
    <name evidence="1" type="ORF">SAMN05216313_105198</name>
</gene>
<name>A0A1I0E1A3_9FIRM</name>